<dbReference type="SUPFAM" id="SSF51735">
    <property type="entry name" value="NAD(P)-binding Rossmann-fold domains"/>
    <property type="match status" value="1"/>
</dbReference>
<feature type="compositionally biased region" description="Basic residues" evidence="3">
    <location>
        <begin position="298"/>
        <end position="315"/>
    </location>
</feature>
<dbReference type="GO" id="GO:0016020">
    <property type="term" value="C:membrane"/>
    <property type="evidence" value="ECO:0007669"/>
    <property type="project" value="TreeGrafter"/>
</dbReference>
<feature type="domain" description="Ketoreductase" evidence="4">
    <location>
        <begin position="13"/>
        <end position="195"/>
    </location>
</feature>
<dbReference type="InterPro" id="IPR002347">
    <property type="entry name" value="SDR_fam"/>
</dbReference>
<keyword evidence="2" id="KW-0560">Oxidoreductase</keyword>
<evidence type="ECO:0000313" key="6">
    <source>
        <dbReference type="Proteomes" id="UP000198742"/>
    </source>
</evidence>
<dbReference type="InterPro" id="IPR036291">
    <property type="entry name" value="NAD(P)-bd_dom_sf"/>
</dbReference>
<dbReference type="GO" id="GO:0016491">
    <property type="term" value="F:oxidoreductase activity"/>
    <property type="evidence" value="ECO:0007669"/>
    <property type="project" value="UniProtKB-KW"/>
</dbReference>
<evidence type="ECO:0000313" key="5">
    <source>
        <dbReference type="EMBL" id="SED13552.1"/>
    </source>
</evidence>
<sequence length="315" mass="32945">MALHLAAASDRSRVVLVVGGTSGIGLATSALLADSDVRLAIAARDEVALARAAAALSGDPLLVQVDLTDDASVAAGLDAVMTTYGRIDGVVSTAQVMAYGRVEKIPADVFDVVVQTAIQGTAHLAREVLPIFRRQGRGTLVVVSSLLAHIAVPEMGAYNAAKWGQLGLVRALQMELRGERDIHVCLVSPGAVDTPIYDQAGSYAGSAGSAPPPVVPAARVATAVVECLERPRRHVHVGPANVAAIGAFRFLTPLYDRVAGSLVRRVVLRGPAVDRHSGNVLAAVPEQESESAGWTFGGRRRGANGRPRWRRGALR</sequence>
<protein>
    <submittedName>
        <fullName evidence="5">Short-chain dehydrogenase</fullName>
    </submittedName>
</protein>
<dbReference type="SMART" id="SM00822">
    <property type="entry name" value="PKS_KR"/>
    <property type="match status" value="1"/>
</dbReference>
<dbReference type="STRING" id="402596.SAMN04489844_3747"/>
<evidence type="ECO:0000256" key="3">
    <source>
        <dbReference type="SAM" id="MobiDB-lite"/>
    </source>
</evidence>
<proteinExistence type="inferred from homology"/>
<comment type="similarity">
    <text evidence="1">Belongs to the short-chain dehydrogenases/reductases (SDR) family.</text>
</comment>
<name>A0A1H4Y6C9_9ACTN</name>
<dbReference type="Pfam" id="PF00106">
    <property type="entry name" value="adh_short"/>
    <property type="match status" value="1"/>
</dbReference>
<evidence type="ECO:0000256" key="2">
    <source>
        <dbReference type="ARBA" id="ARBA00023002"/>
    </source>
</evidence>
<dbReference type="EMBL" id="FNRT01000002">
    <property type="protein sequence ID" value="SED13552.1"/>
    <property type="molecule type" value="Genomic_DNA"/>
</dbReference>
<gene>
    <name evidence="5" type="ORF">SAMN04489844_3747</name>
</gene>
<dbReference type="PANTHER" id="PTHR44196:SF1">
    <property type="entry name" value="DEHYDROGENASE_REDUCTASE SDR FAMILY MEMBER 7B"/>
    <property type="match status" value="1"/>
</dbReference>
<dbReference type="PRINTS" id="PR00081">
    <property type="entry name" value="GDHRDH"/>
</dbReference>
<dbReference type="Gene3D" id="3.40.50.720">
    <property type="entry name" value="NAD(P)-binding Rossmann-like Domain"/>
    <property type="match status" value="1"/>
</dbReference>
<organism evidence="5 6">
    <name type="scientific">Nocardioides exalbidus</name>
    <dbReference type="NCBI Taxonomy" id="402596"/>
    <lineage>
        <taxon>Bacteria</taxon>
        <taxon>Bacillati</taxon>
        <taxon>Actinomycetota</taxon>
        <taxon>Actinomycetes</taxon>
        <taxon>Propionibacteriales</taxon>
        <taxon>Nocardioidaceae</taxon>
        <taxon>Nocardioides</taxon>
    </lineage>
</organism>
<dbReference type="InterPro" id="IPR057326">
    <property type="entry name" value="KR_dom"/>
</dbReference>
<evidence type="ECO:0000256" key="1">
    <source>
        <dbReference type="ARBA" id="ARBA00006484"/>
    </source>
</evidence>
<accession>A0A1H4Y6C9</accession>
<dbReference type="Proteomes" id="UP000198742">
    <property type="component" value="Unassembled WGS sequence"/>
</dbReference>
<evidence type="ECO:0000259" key="4">
    <source>
        <dbReference type="SMART" id="SM00822"/>
    </source>
</evidence>
<feature type="region of interest" description="Disordered" evidence="3">
    <location>
        <begin position="292"/>
        <end position="315"/>
    </location>
</feature>
<dbReference type="OrthoDB" id="5242868at2"/>
<dbReference type="RefSeq" id="WP_090971018.1">
    <property type="nucleotide sequence ID" value="NZ_FNRT01000002.1"/>
</dbReference>
<dbReference type="PANTHER" id="PTHR44196">
    <property type="entry name" value="DEHYDROGENASE/REDUCTASE SDR FAMILY MEMBER 7B"/>
    <property type="match status" value="1"/>
</dbReference>
<reference evidence="6" key="1">
    <citation type="submission" date="2016-10" db="EMBL/GenBank/DDBJ databases">
        <authorList>
            <person name="Varghese N."/>
            <person name="Submissions S."/>
        </authorList>
    </citation>
    <scope>NUCLEOTIDE SEQUENCE [LARGE SCALE GENOMIC DNA]</scope>
    <source>
        <strain evidence="6">DSM 22017</strain>
    </source>
</reference>
<dbReference type="AlphaFoldDB" id="A0A1H4Y6C9"/>
<keyword evidence="6" id="KW-1185">Reference proteome</keyword>